<dbReference type="PROSITE" id="PS51387">
    <property type="entry name" value="FAD_PCMH"/>
    <property type="match status" value="1"/>
</dbReference>
<dbReference type="InterPro" id="IPR036318">
    <property type="entry name" value="FAD-bd_PCMH-like_sf"/>
</dbReference>
<keyword evidence="3" id="KW-0285">Flavoprotein</keyword>
<dbReference type="InterPro" id="IPR016169">
    <property type="entry name" value="FAD-bd_PCMH_sub2"/>
</dbReference>
<comment type="similarity">
    <text evidence="2">Belongs to the oxygen-dependent FAD-linked oxidoreductase family.</text>
</comment>
<dbReference type="Pfam" id="PF01565">
    <property type="entry name" value="FAD_binding_4"/>
    <property type="match status" value="1"/>
</dbReference>
<dbReference type="GO" id="GO:0016491">
    <property type="term" value="F:oxidoreductase activity"/>
    <property type="evidence" value="ECO:0007669"/>
    <property type="project" value="UniProtKB-KW"/>
</dbReference>
<dbReference type="InterPro" id="IPR050416">
    <property type="entry name" value="FAD-linked_Oxidoreductase"/>
</dbReference>
<dbReference type="EMBL" id="MSFO01000009">
    <property type="protein sequence ID" value="PLB44623.1"/>
    <property type="molecule type" value="Genomic_DNA"/>
</dbReference>
<feature type="domain" description="FAD-binding PCMH-type" evidence="7">
    <location>
        <begin position="28"/>
        <end position="199"/>
    </location>
</feature>
<dbReference type="GeneID" id="36553703"/>
<dbReference type="STRING" id="1392250.A0A2I2FVE9"/>
<evidence type="ECO:0000256" key="4">
    <source>
        <dbReference type="ARBA" id="ARBA00022827"/>
    </source>
</evidence>
<dbReference type="OrthoDB" id="415825at2759"/>
<protein>
    <submittedName>
        <fullName evidence="8">FAD binding domain protein</fullName>
    </submittedName>
</protein>
<evidence type="ECO:0000313" key="8">
    <source>
        <dbReference type="EMBL" id="PLB44623.1"/>
    </source>
</evidence>
<dbReference type="InterPro" id="IPR016166">
    <property type="entry name" value="FAD-bd_PCMH"/>
</dbReference>
<feature type="region of interest" description="Disordered" evidence="6">
    <location>
        <begin position="424"/>
        <end position="447"/>
    </location>
</feature>
<proteinExistence type="inferred from homology"/>
<dbReference type="PANTHER" id="PTHR42973">
    <property type="entry name" value="BINDING OXIDOREDUCTASE, PUTATIVE (AFU_ORTHOLOGUE AFUA_1G17690)-RELATED"/>
    <property type="match status" value="1"/>
</dbReference>
<dbReference type="RefSeq" id="XP_024699925.1">
    <property type="nucleotide sequence ID" value="XM_024846004.1"/>
</dbReference>
<comment type="caution">
    <text evidence="8">The sequence shown here is derived from an EMBL/GenBank/DDBJ whole genome shotgun (WGS) entry which is preliminary data.</text>
</comment>
<evidence type="ECO:0000256" key="2">
    <source>
        <dbReference type="ARBA" id="ARBA00005466"/>
    </source>
</evidence>
<dbReference type="GO" id="GO:0071949">
    <property type="term" value="F:FAD binding"/>
    <property type="evidence" value="ECO:0007669"/>
    <property type="project" value="InterPro"/>
</dbReference>
<dbReference type="Proteomes" id="UP000234275">
    <property type="component" value="Unassembled WGS sequence"/>
</dbReference>
<sequence>MQIIWRDNADAQVYETARLDNVFNKHSPNRFPLAIVKVTSENDVIAAVQLAIQHKCQVSVRAGGHSFPVWSVQDDSILVDMGDWKQVKIDPEKSAATVTPSVTSKELNDRLALHGLMFPGGHCGDVGLGGFLLQGGMGWNCGNWGWGCEFVEAVDVVTAQGQLVHCSAQQNEDLFWASRGAGPAFPGLITQFHVRLIPLPLEIHSSMYIYPQNLYYEAFNWALALAPTLDGDTEITAKAKCDEGKPVFAIYFTSMKDTEADARAALQHVQNSRPAGALTESFCYKDSLGKLYEVMSTLHPKNHRYLSDNVYLKNDADVPGLLEKACFTLPHQKSYLFWTSMRPWSRKKLPEMALSMRSDHYFAVYLIWEKEEDDRRCREWLQQVMKKVEVESVGSYIGDSDFELRLTEYWTVDNAQRLTKIRDERDPDGRINGGFPAASKRSVSRQG</sequence>
<evidence type="ECO:0000256" key="5">
    <source>
        <dbReference type="ARBA" id="ARBA00023002"/>
    </source>
</evidence>
<dbReference type="AlphaFoldDB" id="A0A2I2FVE9"/>
<dbReference type="InterPro" id="IPR006094">
    <property type="entry name" value="Oxid_FAD_bind_N"/>
</dbReference>
<evidence type="ECO:0000256" key="3">
    <source>
        <dbReference type="ARBA" id="ARBA00022630"/>
    </source>
</evidence>
<dbReference type="InterPro" id="IPR006093">
    <property type="entry name" value="Oxy_OxRdtase_FAD_BS"/>
</dbReference>
<dbReference type="Gene3D" id="3.30.43.10">
    <property type="entry name" value="Uridine Diphospho-n-acetylenolpyruvylglucosamine Reductase, domain 2"/>
    <property type="match status" value="1"/>
</dbReference>
<dbReference type="Gene3D" id="3.30.465.10">
    <property type="match status" value="1"/>
</dbReference>
<keyword evidence="5" id="KW-0560">Oxidoreductase</keyword>
<reference evidence="8 9" key="1">
    <citation type="submission" date="2016-12" db="EMBL/GenBank/DDBJ databases">
        <title>The genomes of Aspergillus section Nigri reveals drivers in fungal speciation.</title>
        <authorList>
            <consortium name="DOE Joint Genome Institute"/>
            <person name="Vesth T.C."/>
            <person name="Nybo J."/>
            <person name="Theobald S."/>
            <person name="Brandl J."/>
            <person name="Frisvad J.C."/>
            <person name="Nielsen K.F."/>
            <person name="Lyhne E.K."/>
            <person name="Kogle M.E."/>
            <person name="Kuo A."/>
            <person name="Riley R."/>
            <person name="Clum A."/>
            <person name="Nolan M."/>
            <person name="Lipzen A."/>
            <person name="Salamov A."/>
            <person name="Henrissat B."/>
            <person name="Wiebenga A."/>
            <person name="De Vries R.P."/>
            <person name="Grigoriev I.V."/>
            <person name="Mortensen U.H."/>
            <person name="Andersen M.R."/>
            <person name="Baker S.E."/>
        </authorList>
    </citation>
    <scope>NUCLEOTIDE SEQUENCE [LARGE SCALE GENOMIC DNA]</scope>
    <source>
        <strain evidence="8 9">IBT 23096</strain>
    </source>
</reference>
<evidence type="ECO:0000313" key="9">
    <source>
        <dbReference type="Proteomes" id="UP000234275"/>
    </source>
</evidence>
<dbReference type="Gene3D" id="3.40.462.20">
    <property type="match status" value="1"/>
</dbReference>
<evidence type="ECO:0000259" key="7">
    <source>
        <dbReference type="PROSITE" id="PS51387"/>
    </source>
</evidence>
<dbReference type="PROSITE" id="PS00862">
    <property type="entry name" value="OX2_COVAL_FAD"/>
    <property type="match status" value="1"/>
</dbReference>
<name>A0A2I2FVE9_9EURO</name>
<dbReference type="VEuPathDB" id="FungiDB:P170DRAFT_393025"/>
<organism evidence="8 9">
    <name type="scientific">Aspergillus steynii IBT 23096</name>
    <dbReference type="NCBI Taxonomy" id="1392250"/>
    <lineage>
        <taxon>Eukaryota</taxon>
        <taxon>Fungi</taxon>
        <taxon>Dikarya</taxon>
        <taxon>Ascomycota</taxon>
        <taxon>Pezizomycotina</taxon>
        <taxon>Eurotiomycetes</taxon>
        <taxon>Eurotiomycetidae</taxon>
        <taxon>Eurotiales</taxon>
        <taxon>Aspergillaceae</taxon>
        <taxon>Aspergillus</taxon>
        <taxon>Aspergillus subgen. Circumdati</taxon>
    </lineage>
</organism>
<keyword evidence="9" id="KW-1185">Reference proteome</keyword>
<evidence type="ECO:0000256" key="1">
    <source>
        <dbReference type="ARBA" id="ARBA00001974"/>
    </source>
</evidence>
<comment type="cofactor">
    <cofactor evidence="1">
        <name>FAD</name>
        <dbReference type="ChEBI" id="CHEBI:57692"/>
    </cofactor>
</comment>
<dbReference type="InterPro" id="IPR016167">
    <property type="entry name" value="FAD-bd_PCMH_sub1"/>
</dbReference>
<evidence type="ECO:0000256" key="6">
    <source>
        <dbReference type="SAM" id="MobiDB-lite"/>
    </source>
</evidence>
<keyword evidence="4" id="KW-0274">FAD</keyword>
<dbReference type="SUPFAM" id="SSF56176">
    <property type="entry name" value="FAD-binding/transporter-associated domain-like"/>
    <property type="match status" value="1"/>
</dbReference>
<gene>
    <name evidence="8" type="ORF">P170DRAFT_393025</name>
</gene>
<accession>A0A2I2FVE9</accession>
<dbReference type="PANTHER" id="PTHR42973:SF39">
    <property type="entry name" value="FAD-BINDING PCMH-TYPE DOMAIN-CONTAINING PROTEIN"/>
    <property type="match status" value="1"/>
</dbReference>